<dbReference type="PANTHER" id="PTHR24201:SF14">
    <property type="entry name" value="CYCLIN-DEPENDENT KINASE 4 INHIBITOR C-LIKE"/>
    <property type="match status" value="1"/>
</dbReference>
<name>A0A8P4GAA5_DICLA</name>
<sequence>MADSSVADKLCNASANGNLPEVLFLLENGADINGFNKFNRTALQVVKLGNPALVQALLVAGADPSVRDPVLSLTVMHDAAREGFADSVRVLVDHGADTNVVDEHGNLPLHLAAKEGHLEVIQLLIGLTANPQAPNDLGYTAAQLAFNHGKMDTANYIQEYLSS</sequence>
<reference evidence="4" key="1">
    <citation type="submission" date="2025-08" db="UniProtKB">
        <authorList>
            <consortium name="Ensembl"/>
        </authorList>
    </citation>
    <scope>IDENTIFICATION</scope>
</reference>
<dbReference type="OMA" id="PWQLAHD"/>
<dbReference type="Pfam" id="PF12796">
    <property type="entry name" value="Ank_2"/>
    <property type="match status" value="1"/>
</dbReference>
<dbReference type="AlphaFoldDB" id="A0A8P4GAA5"/>
<dbReference type="Pfam" id="PF13637">
    <property type="entry name" value="Ank_4"/>
    <property type="match status" value="1"/>
</dbReference>
<protein>
    <submittedName>
        <fullName evidence="4">Cyclin-dependent kinase inhibitor 2C (p18, inhibits CDK4)</fullName>
    </submittedName>
</protein>
<feature type="repeat" description="ANK" evidence="3">
    <location>
        <begin position="71"/>
        <end position="103"/>
    </location>
</feature>
<dbReference type="GeneID" id="127350242"/>
<dbReference type="InterPro" id="IPR036770">
    <property type="entry name" value="Ankyrin_rpt-contain_sf"/>
</dbReference>
<organism evidence="4 5">
    <name type="scientific">Dicentrarchus labrax</name>
    <name type="common">European seabass</name>
    <name type="synonym">Morone labrax</name>
    <dbReference type="NCBI Taxonomy" id="13489"/>
    <lineage>
        <taxon>Eukaryota</taxon>
        <taxon>Metazoa</taxon>
        <taxon>Chordata</taxon>
        <taxon>Craniata</taxon>
        <taxon>Vertebrata</taxon>
        <taxon>Euteleostomi</taxon>
        <taxon>Actinopterygii</taxon>
        <taxon>Neopterygii</taxon>
        <taxon>Teleostei</taxon>
        <taxon>Neoteleostei</taxon>
        <taxon>Acanthomorphata</taxon>
        <taxon>Eupercaria</taxon>
        <taxon>Moronidae</taxon>
        <taxon>Dicentrarchus</taxon>
    </lineage>
</organism>
<evidence type="ECO:0000313" key="5">
    <source>
        <dbReference type="Proteomes" id="UP000694389"/>
    </source>
</evidence>
<dbReference type="RefSeq" id="XP_051232624.1">
    <property type="nucleotide sequence ID" value="XM_051376664.1"/>
</dbReference>
<dbReference type="PROSITE" id="PS50297">
    <property type="entry name" value="ANK_REP_REGION"/>
    <property type="match status" value="2"/>
</dbReference>
<keyword evidence="1" id="KW-0677">Repeat</keyword>
<dbReference type="PROSITE" id="PS50088">
    <property type="entry name" value="ANK_REPEAT"/>
    <property type="match status" value="2"/>
</dbReference>
<dbReference type="CTD" id="1031"/>
<dbReference type="PANTHER" id="PTHR24201">
    <property type="entry name" value="ANK_REP_REGION DOMAIN-CONTAINING PROTEIN"/>
    <property type="match status" value="1"/>
</dbReference>
<dbReference type="GeneTree" id="ENSGT00940000160194"/>
<dbReference type="InterPro" id="IPR002110">
    <property type="entry name" value="Ankyrin_rpt"/>
</dbReference>
<evidence type="ECO:0000256" key="2">
    <source>
        <dbReference type="ARBA" id="ARBA00023043"/>
    </source>
</evidence>
<dbReference type="Proteomes" id="UP000694389">
    <property type="component" value="Unassembled WGS sequence"/>
</dbReference>
<gene>
    <name evidence="4" type="primary">cdkn2c</name>
</gene>
<dbReference type="SUPFAM" id="SSF48403">
    <property type="entry name" value="Ankyrin repeat"/>
    <property type="match status" value="1"/>
</dbReference>
<dbReference type="SMART" id="SM00248">
    <property type="entry name" value="ANK"/>
    <property type="match status" value="3"/>
</dbReference>
<dbReference type="InterPro" id="IPR050776">
    <property type="entry name" value="Ank_Repeat/CDKN_Inhibitor"/>
</dbReference>
<evidence type="ECO:0000256" key="3">
    <source>
        <dbReference type="PROSITE-ProRule" id="PRU00023"/>
    </source>
</evidence>
<reference evidence="4" key="2">
    <citation type="submission" date="2025-09" db="UniProtKB">
        <authorList>
            <consortium name="Ensembl"/>
        </authorList>
    </citation>
    <scope>IDENTIFICATION</scope>
</reference>
<dbReference type="Gene3D" id="1.25.40.20">
    <property type="entry name" value="Ankyrin repeat-containing domain"/>
    <property type="match status" value="1"/>
</dbReference>
<feature type="repeat" description="ANK" evidence="3">
    <location>
        <begin position="104"/>
        <end position="136"/>
    </location>
</feature>
<dbReference type="RefSeq" id="XP_051232625.1">
    <property type="nucleotide sequence ID" value="XM_051376665.1"/>
</dbReference>
<evidence type="ECO:0000256" key="1">
    <source>
        <dbReference type="ARBA" id="ARBA00022737"/>
    </source>
</evidence>
<dbReference type="GO" id="GO:0005634">
    <property type="term" value="C:nucleus"/>
    <property type="evidence" value="ECO:0007669"/>
    <property type="project" value="TreeGrafter"/>
</dbReference>
<accession>A0A8P4GAA5</accession>
<proteinExistence type="predicted"/>
<evidence type="ECO:0000313" key="4">
    <source>
        <dbReference type="Ensembl" id="ENSDLAP00005069412.1"/>
    </source>
</evidence>
<keyword evidence="5" id="KW-1185">Reference proteome</keyword>
<dbReference type="Ensembl" id="ENSDLAT00005076149.1">
    <property type="protein sequence ID" value="ENSDLAP00005069412.1"/>
    <property type="gene ID" value="ENSDLAG00005025808.2"/>
</dbReference>
<keyword evidence="2 3" id="KW-0040">ANK repeat</keyword>